<feature type="transmembrane region" description="Helical" evidence="2">
    <location>
        <begin position="140"/>
        <end position="165"/>
    </location>
</feature>
<sequence>MSPSRSRGLSYTPGYHLEKCTPTNLTDEKKSTTKETEEEEEKEEEEGEEILHKTLIICPPLTEISQSSGLDLQWENWKRSWGIPIGWERCLLTKGSLVGGRRKMVKPQITDHLFPLPHRMESAVNASSLRSPCDLTLPEFVVYFYVQPTICLIGFVLNIINCQVFRKPDFVGPEYKMMIALSVTDAITLLCTFPLGFQRWVPTIYRL</sequence>
<dbReference type="CTD" id="36341829"/>
<dbReference type="KEGG" id="egl:EGR_06114"/>
<dbReference type="RefSeq" id="XP_024350194.1">
    <property type="nucleotide sequence ID" value="XM_024495363.1"/>
</dbReference>
<evidence type="ECO:0000313" key="4">
    <source>
        <dbReference type="Proteomes" id="UP000019149"/>
    </source>
</evidence>
<keyword evidence="2" id="KW-0472">Membrane</keyword>
<feature type="transmembrane region" description="Helical" evidence="2">
    <location>
        <begin position="177"/>
        <end position="197"/>
    </location>
</feature>
<keyword evidence="4" id="KW-1185">Reference proteome</keyword>
<gene>
    <name evidence="3" type="ORF">EGR_06114</name>
</gene>
<evidence type="ECO:0000256" key="2">
    <source>
        <dbReference type="SAM" id="Phobius"/>
    </source>
</evidence>
<feature type="region of interest" description="Disordered" evidence="1">
    <location>
        <begin position="1"/>
        <end position="49"/>
    </location>
</feature>
<dbReference type="Proteomes" id="UP000019149">
    <property type="component" value="Unassembled WGS sequence"/>
</dbReference>
<evidence type="ECO:0000313" key="3">
    <source>
        <dbReference type="EMBL" id="EUB58998.1"/>
    </source>
</evidence>
<evidence type="ECO:0008006" key="5">
    <source>
        <dbReference type="Google" id="ProtNLM"/>
    </source>
</evidence>
<proteinExistence type="predicted"/>
<keyword evidence="2" id="KW-0812">Transmembrane</keyword>
<organism evidence="3 4">
    <name type="scientific">Echinococcus granulosus</name>
    <name type="common">Hydatid tapeworm</name>
    <dbReference type="NCBI Taxonomy" id="6210"/>
    <lineage>
        <taxon>Eukaryota</taxon>
        <taxon>Metazoa</taxon>
        <taxon>Spiralia</taxon>
        <taxon>Lophotrochozoa</taxon>
        <taxon>Platyhelminthes</taxon>
        <taxon>Cestoda</taxon>
        <taxon>Eucestoda</taxon>
        <taxon>Cyclophyllidea</taxon>
        <taxon>Taeniidae</taxon>
        <taxon>Echinococcus</taxon>
        <taxon>Echinococcus granulosus group</taxon>
    </lineage>
</organism>
<dbReference type="GeneID" id="36341829"/>
<dbReference type="EMBL" id="APAU02000051">
    <property type="protein sequence ID" value="EUB58998.1"/>
    <property type="molecule type" value="Genomic_DNA"/>
</dbReference>
<dbReference type="SUPFAM" id="SSF81321">
    <property type="entry name" value="Family A G protein-coupled receptor-like"/>
    <property type="match status" value="1"/>
</dbReference>
<accession>W6UDC7</accession>
<protein>
    <recommendedName>
        <fullName evidence="5">G-protein coupled receptors family 1 profile domain-containing protein</fullName>
    </recommendedName>
</protein>
<name>W6UDC7_ECHGR</name>
<comment type="caution">
    <text evidence="3">The sequence shown here is derived from an EMBL/GenBank/DDBJ whole genome shotgun (WGS) entry which is preliminary data.</text>
</comment>
<dbReference type="OrthoDB" id="10033446at2759"/>
<reference evidence="3 4" key="1">
    <citation type="journal article" date="2013" name="Nat. Genet.">
        <title>The genome of the hydatid tapeworm Echinococcus granulosus.</title>
        <authorList>
            <person name="Zheng H."/>
            <person name="Zhang W."/>
            <person name="Zhang L."/>
            <person name="Zhang Z."/>
            <person name="Li J."/>
            <person name="Lu G."/>
            <person name="Zhu Y."/>
            <person name="Wang Y."/>
            <person name="Huang Y."/>
            <person name="Liu J."/>
            <person name="Kang H."/>
            <person name="Chen J."/>
            <person name="Wang L."/>
            <person name="Chen A."/>
            <person name="Yu S."/>
            <person name="Gao Z."/>
            <person name="Jin L."/>
            <person name="Gu W."/>
            <person name="Wang Z."/>
            <person name="Zhao L."/>
            <person name="Shi B."/>
            <person name="Wen H."/>
            <person name="Lin R."/>
            <person name="Jones M.K."/>
            <person name="Brejova B."/>
            <person name="Vinar T."/>
            <person name="Zhao G."/>
            <person name="McManus D.P."/>
            <person name="Chen Z."/>
            <person name="Zhou Y."/>
            <person name="Wang S."/>
        </authorList>
    </citation>
    <scope>NUCLEOTIDE SEQUENCE [LARGE SCALE GENOMIC DNA]</scope>
</reference>
<dbReference type="AlphaFoldDB" id="W6UDC7"/>
<evidence type="ECO:0000256" key="1">
    <source>
        <dbReference type="SAM" id="MobiDB-lite"/>
    </source>
</evidence>
<keyword evidence="2" id="KW-1133">Transmembrane helix</keyword>
<feature type="compositionally biased region" description="Basic and acidic residues" evidence="1">
    <location>
        <begin position="26"/>
        <end position="35"/>
    </location>
</feature>
<dbReference type="Gene3D" id="1.20.1070.10">
    <property type="entry name" value="Rhodopsin 7-helix transmembrane proteins"/>
    <property type="match status" value="1"/>
</dbReference>
<feature type="compositionally biased region" description="Acidic residues" evidence="1">
    <location>
        <begin position="36"/>
        <end position="48"/>
    </location>
</feature>